<gene>
    <name evidence="1" type="ORF">HOLleu_03373</name>
</gene>
<evidence type="ECO:0000313" key="1">
    <source>
        <dbReference type="EMBL" id="KAJ8050242.1"/>
    </source>
</evidence>
<sequence length="82" mass="9406">MPLDISQEELNIKLYGLFPKLQQKQFQIFKLSRQRILVPLPENHPRALCPNGSKTRYGGTVFVKEKTETEQVCGLSCSTYYG</sequence>
<evidence type="ECO:0000313" key="2">
    <source>
        <dbReference type="Proteomes" id="UP001152320"/>
    </source>
</evidence>
<proteinExistence type="predicted"/>
<organism evidence="1 2">
    <name type="scientific">Holothuria leucospilota</name>
    <name type="common">Black long sea cucumber</name>
    <name type="synonym">Mertensiothuria leucospilota</name>
    <dbReference type="NCBI Taxonomy" id="206669"/>
    <lineage>
        <taxon>Eukaryota</taxon>
        <taxon>Metazoa</taxon>
        <taxon>Echinodermata</taxon>
        <taxon>Eleutherozoa</taxon>
        <taxon>Echinozoa</taxon>
        <taxon>Holothuroidea</taxon>
        <taxon>Aspidochirotacea</taxon>
        <taxon>Aspidochirotida</taxon>
        <taxon>Holothuriidae</taxon>
        <taxon>Holothuria</taxon>
    </lineage>
</organism>
<dbReference type="AlphaFoldDB" id="A0A9Q1CRI8"/>
<reference evidence="1" key="1">
    <citation type="submission" date="2021-10" db="EMBL/GenBank/DDBJ databases">
        <title>Tropical sea cucumber genome reveals ecological adaptation and Cuvierian tubules defense mechanism.</title>
        <authorList>
            <person name="Chen T."/>
        </authorList>
    </citation>
    <scope>NUCLEOTIDE SEQUENCE</scope>
    <source>
        <strain evidence="1">Nanhai2018</strain>
        <tissue evidence="1">Muscle</tissue>
    </source>
</reference>
<comment type="caution">
    <text evidence="1">The sequence shown here is derived from an EMBL/GenBank/DDBJ whole genome shotgun (WGS) entry which is preliminary data.</text>
</comment>
<name>A0A9Q1CRI8_HOLLE</name>
<protein>
    <submittedName>
        <fullName evidence="1">Uncharacterized protein</fullName>
    </submittedName>
</protein>
<accession>A0A9Q1CRI8</accession>
<dbReference type="Proteomes" id="UP001152320">
    <property type="component" value="Chromosome 1"/>
</dbReference>
<dbReference type="EMBL" id="JAIZAY010000001">
    <property type="protein sequence ID" value="KAJ8050242.1"/>
    <property type="molecule type" value="Genomic_DNA"/>
</dbReference>
<keyword evidence="2" id="KW-1185">Reference proteome</keyword>